<evidence type="ECO:0000256" key="1">
    <source>
        <dbReference type="SAM" id="MobiDB-lite"/>
    </source>
</evidence>
<dbReference type="EMBL" id="BHZC01000001">
    <property type="protein sequence ID" value="GCD32903.1"/>
    <property type="molecule type" value="Genomic_DNA"/>
</dbReference>
<dbReference type="AlphaFoldDB" id="A0A7U9PV82"/>
<name>A0A7U9PV82_9ACTN</name>
<feature type="region of interest" description="Disordered" evidence="1">
    <location>
        <begin position="64"/>
        <end position="99"/>
    </location>
</feature>
<dbReference type="Proteomes" id="UP000287830">
    <property type="component" value="Unassembled WGS sequence"/>
</dbReference>
<feature type="compositionally biased region" description="Low complexity" evidence="1">
    <location>
        <begin position="73"/>
        <end position="99"/>
    </location>
</feature>
<feature type="region of interest" description="Disordered" evidence="1">
    <location>
        <begin position="332"/>
        <end position="372"/>
    </location>
</feature>
<sequence>MPCSVIIMPIAAPSPSGSRPSSAYGGAGAPLRLLRLGDAVLLRCFPGRDQGLAGEADAAQLAGHSLTAPPGAPSSGRAARPGGRSVPDAAPPGRAGGPLVQLLQPRRQQVLGYALPRRAGGRRRGGDGVRAVGLCRNQGRPCSDRNARRASASASCVRPSTARASAWYSPTACCAACNAVNADASAAACGIGLQGGYPGDRQQLLPRGDAVTDSRAGPGDAGRDAARIAQIGGPGRRQKTGLTDQCLSLTAVVARLAQPGRPTAPAVLARQRLADHVGGRGLTLAVRLLGCCHTDRIAPGPLRAGLLRAGLLLTPREALRLDGRVLAQPLLRGRGGARRQSGRAAPGRCPRRSGRGGPAASALPCRFPSRPRRTQGGSLSCALACSFSPSGGHAH</sequence>
<comment type="caution">
    <text evidence="2">The sequence shown here is derived from an EMBL/GenBank/DDBJ whole genome shotgun (WGS) entry which is preliminary data.</text>
</comment>
<proteinExistence type="predicted"/>
<accession>A0A7U9PV82</accession>
<protein>
    <submittedName>
        <fullName evidence="2">Uncharacterized protein</fullName>
    </submittedName>
</protein>
<evidence type="ECO:0000313" key="2">
    <source>
        <dbReference type="EMBL" id="GCD32903.1"/>
    </source>
</evidence>
<evidence type="ECO:0000313" key="3">
    <source>
        <dbReference type="Proteomes" id="UP000287830"/>
    </source>
</evidence>
<gene>
    <name evidence="2" type="ORF">OEIGOIKO_00621</name>
</gene>
<organism evidence="2 3">
    <name type="scientific">Streptomyces chrestomyceticus JCM 4735</name>
    <dbReference type="NCBI Taxonomy" id="1306181"/>
    <lineage>
        <taxon>Bacteria</taxon>
        <taxon>Bacillati</taxon>
        <taxon>Actinomycetota</taxon>
        <taxon>Actinomycetes</taxon>
        <taxon>Kitasatosporales</taxon>
        <taxon>Streptomycetaceae</taxon>
        <taxon>Streptomyces</taxon>
    </lineage>
</organism>
<reference evidence="2 3" key="1">
    <citation type="submission" date="2018-11" db="EMBL/GenBank/DDBJ databases">
        <title>Whole genome sequence of Streptomyces chrestomyceticus NBRC 13444(T).</title>
        <authorList>
            <person name="Komaki H."/>
            <person name="Tamura T."/>
        </authorList>
    </citation>
    <scope>NUCLEOTIDE SEQUENCE [LARGE SCALE GENOMIC DNA]</scope>
    <source>
        <strain evidence="2 3">NBRC 13444</strain>
    </source>
</reference>